<dbReference type="EMBL" id="MTKT01005538">
    <property type="protein sequence ID" value="OWM66702.1"/>
    <property type="molecule type" value="Genomic_DNA"/>
</dbReference>
<dbReference type="Pfam" id="PF03151">
    <property type="entry name" value="TPT"/>
    <property type="match status" value="1"/>
</dbReference>
<keyword evidence="1" id="KW-0812">Transmembrane</keyword>
<evidence type="ECO:0000259" key="2">
    <source>
        <dbReference type="Pfam" id="PF03151"/>
    </source>
</evidence>
<reference evidence="4" key="1">
    <citation type="journal article" date="2017" name="Plant J.">
        <title>The pomegranate (Punica granatum L.) genome and the genomics of punicalagin biosynthesis.</title>
        <authorList>
            <person name="Qin G."/>
            <person name="Xu C."/>
            <person name="Ming R."/>
            <person name="Tang H."/>
            <person name="Guyot R."/>
            <person name="Kramer E.M."/>
            <person name="Hu Y."/>
            <person name="Yi X."/>
            <person name="Qi Y."/>
            <person name="Xu X."/>
            <person name="Gao Z."/>
            <person name="Pan H."/>
            <person name="Jian J."/>
            <person name="Tian Y."/>
            <person name="Yue Z."/>
            <person name="Xu Y."/>
        </authorList>
    </citation>
    <scope>NUCLEOTIDE SEQUENCE [LARGE SCALE GENOMIC DNA]</scope>
    <source>
        <strain evidence="4">cv. Dabenzi</strain>
    </source>
</reference>
<dbReference type="Proteomes" id="UP000197138">
    <property type="component" value="Unassembled WGS sequence"/>
</dbReference>
<proteinExistence type="predicted"/>
<keyword evidence="1" id="KW-0472">Membrane</keyword>
<feature type="domain" description="Sugar phosphate transporter" evidence="2">
    <location>
        <begin position="5"/>
        <end position="58"/>
    </location>
</feature>
<keyword evidence="1" id="KW-1133">Transmembrane helix</keyword>
<dbReference type="InterPro" id="IPR004853">
    <property type="entry name" value="Sugar_P_trans_dom"/>
</dbReference>
<comment type="caution">
    <text evidence="3">The sequence shown here is derived from an EMBL/GenBank/DDBJ whole genome shotgun (WGS) entry which is preliminary data.</text>
</comment>
<organism evidence="3 4">
    <name type="scientific">Punica granatum</name>
    <name type="common">Pomegranate</name>
    <dbReference type="NCBI Taxonomy" id="22663"/>
    <lineage>
        <taxon>Eukaryota</taxon>
        <taxon>Viridiplantae</taxon>
        <taxon>Streptophyta</taxon>
        <taxon>Embryophyta</taxon>
        <taxon>Tracheophyta</taxon>
        <taxon>Spermatophyta</taxon>
        <taxon>Magnoliopsida</taxon>
        <taxon>eudicotyledons</taxon>
        <taxon>Gunneridae</taxon>
        <taxon>Pentapetalae</taxon>
        <taxon>rosids</taxon>
        <taxon>malvids</taxon>
        <taxon>Myrtales</taxon>
        <taxon>Lythraceae</taxon>
        <taxon>Punica</taxon>
    </lineage>
</organism>
<accession>A0A218W3N0</accession>
<name>A0A218W3N0_PUNGR</name>
<dbReference type="AlphaFoldDB" id="A0A218W3N0"/>
<sequence length="80" mass="8756">MVPEVAALPKVSKPFFLALLGHGLFYIVGHISTCVSFSKVVVFFTHLIKPVEERHTPAILRHDFGDVINIALGTVLTNVS</sequence>
<evidence type="ECO:0000256" key="1">
    <source>
        <dbReference type="SAM" id="Phobius"/>
    </source>
</evidence>
<evidence type="ECO:0000313" key="3">
    <source>
        <dbReference type="EMBL" id="OWM66702.1"/>
    </source>
</evidence>
<feature type="transmembrane region" description="Helical" evidence="1">
    <location>
        <begin position="23"/>
        <end position="44"/>
    </location>
</feature>
<evidence type="ECO:0000313" key="4">
    <source>
        <dbReference type="Proteomes" id="UP000197138"/>
    </source>
</evidence>
<gene>
    <name evidence="3" type="ORF">CDL15_Pgr010353</name>
</gene>
<protein>
    <recommendedName>
        <fullName evidence="2">Sugar phosphate transporter domain-containing protein</fullName>
    </recommendedName>
</protein>